<dbReference type="EMBL" id="JANHOH010000001">
    <property type="protein sequence ID" value="MCQ6958316.1"/>
    <property type="molecule type" value="Genomic_DNA"/>
</dbReference>
<dbReference type="RefSeq" id="WP_256538492.1">
    <property type="nucleotide sequence ID" value="NZ_JANHOH010000001.1"/>
</dbReference>
<sequence length="124" mass="13897">MKTLKFLIIAGFALLIAGCGGSKNPELTGVYVNNAESEYSVATDTLIITAVNLATKTYSIERRDAFQRKRNGQKLPAEFRKETWQAVWNTDQQVLAETELGRQIYLSDDPKGVKLKNSVFLKIK</sequence>
<evidence type="ECO:0000313" key="2">
    <source>
        <dbReference type="EMBL" id="MCQ6958316.1"/>
    </source>
</evidence>
<protein>
    <recommendedName>
        <fullName evidence="4">Lipoprotein</fullName>
    </recommendedName>
</protein>
<gene>
    <name evidence="2" type="ORF">NPE20_10120</name>
</gene>
<keyword evidence="1" id="KW-0732">Signal</keyword>
<organism evidence="2 3">
    <name type="scientific">Mucilaginibacter aquariorum</name>
    <dbReference type="NCBI Taxonomy" id="2967225"/>
    <lineage>
        <taxon>Bacteria</taxon>
        <taxon>Pseudomonadati</taxon>
        <taxon>Bacteroidota</taxon>
        <taxon>Sphingobacteriia</taxon>
        <taxon>Sphingobacteriales</taxon>
        <taxon>Sphingobacteriaceae</taxon>
        <taxon>Mucilaginibacter</taxon>
    </lineage>
</organism>
<reference evidence="2 3" key="1">
    <citation type="submission" date="2022-07" db="EMBL/GenBank/DDBJ databases">
        <title>Mucilaginibacter sp. JC4.</title>
        <authorList>
            <person name="Le V."/>
            <person name="Ko S.-R."/>
            <person name="Ahn C.-Y."/>
            <person name="Oh H.-M."/>
        </authorList>
    </citation>
    <scope>NUCLEOTIDE SEQUENCE [LARGE SCALE GENOMIC DNA]</scope>
    <source>
        <strain evidence="2 3">JC4</strain>
    </source>
</reference>
<dbReference type="Proteomes" id="UP001204376">
    <property type="component" value="Unassembled WGS sequence"/>
</dbReference>
<dbReference type="PROSITE" id="PS51257">
    <property type="entry name" value="PROKAR_LIPOPROTEIN"/>
    <property type="match status" value="1"/>
</dbReference>
<feature type="signal peptide" evidence="1">
    <location>
        <begin position="1"/>
        <end position="22"/>
    </location>
</feature>
<proteinExistence type="predicted"/>
<keyword evidence="3" id="KW-1185">Reference proteome</keyword>
<evidence type="ECO:0000313" key="3">
    <source>
        <dbReference type="Proteomes" id="UP001204376"/>
    </source>
</evidence>
<name>A0ABT1T142_9SPHI</name>
<evidence type="ECO:0000256" key="1">
    <source>
        <dbReference type="SAM" id="SignalP"/>
    </source>
</evidence>
<accession>A0ABT1T142</accession>
<evidence type="ECO:0008006" key="4">
    <source>
        <dbReference type="Google" id="ProtNLM"/>
    </source>
</evidence>
<feature type="chain" id="PRO_5046349486" description="Lipoprotein" evidence="1">
    <location>
        <begin position="23"/>
        <end position="124"/>
    </location>
</feature>
<comment type="caution">
    <text evidence="2">The sequence shown here is derived from an EMBL/GenBank/DDBJ whole genome shotgun (WGS) entry which is preliminary data.</text>
</comment>